<gene>
    <name evidence="4" type="ORF">GTQ45_02215</name>
</gene>
<accession>A0A845Q8W2</accession>
<dbReference type="SUPFAM" id="SSF52833">
    <property type="entry name" value="Thioredoxin-like"/>
    <property type="match status" value="1"/>
</dbReference>
<evidence type="ECO:0000259" key="3">
    <source>
        <dbReference type="Pfam" id="PF01323"/>
    </source>
</evidence>
<dbReference type="EMBL" id="WXYQ01000001">
    <property type="protein sequence ID" value="NBG94546.1"/>
    <property type="molecule type" value="Genomic_DNA"/>
</dbReference>
<dbReference type="Gene3D" id="3.40.30.10">
    <property type="entry name" value="Glutaredoxin"/>
    <property type="match status" value="1"/>
</dbReference>
<sequence>MSDLSFDLFWSFRSPYSYLATPRLRKIGEEYDVTINVRQVYPIAVRIPGFFKTVNPMWPPYLLTDTARIAEFENIPYGWPNPDPIVMDLASGEVPKDQPYIHRLTRLGVAATQAGKGIEFLSEVSRIIFGGDTPQWNEGSHLADATARAGLDLAELDAKIEADPDAYEKIIEENEAAQRAAGHWGVPLMVFEGEPFFGQDRIDLLVWRMKQKGLAARK</sequence>
<comment type="similarity">
    <text evidence="1">Belongs to the GST superfamily. NadH family.</text>
</comment>
<evidence type="ECO:0000256" key="1">
    <source>
        <dbReference type="PIRNR" id="PIRNR006386"/>
    </source>
</evidence>
<dbReference type="GO" id="GO:0016491">
    <property type="term" value="F:oxidoreductase activity"/>
    <property type="evidence" value="ECO:0007669"/>
    <property type="project" value="InterPro"/>
</dbReference>
<reference evidence="4 5" key="1">
    <citation type="journal article" date="2016" name="Int. J. Syst. Evol. Microbiol.">
        <title>Pyruvatibacter mobilis gen. nov., sp. nov., a marine bacterium from the culture broth of Picochlorum sp. 122.</title>
        <authorList>
            <person name="Wang G."/>
            <person name="Tang M."/>
            <person name="Wu H."/>
            <person name="Dai S."/>
            <person name="Li T."/>
            <person name="Chen C."/>
            <person name="He H."/>
            <person name="Fan J."/>
            <person name="Xiang W."/>
            <person name="Li X."/>
        </authorList>
    </citation>
    <scope>NUCLEOTIDE SEQUENCE [LARGE SCALE GENOMIC DNA]</scope>
    <source>
        <strain evidence="4 5">GYP-11</strain>
    </source>
</reference>
<dbReference type="Pfam" id="PF01323">
    <property type="entry name" value="DSBA"/>
    <property type="match status" value="1"/>
</dbReference>
<comment type="caution">
    <text evidence="4">The sequence shown here is derived from an EMBL/GenBank/DDBJ whole genome shotgun (WGS) entry which is preliminary data.</text>
</comment>
<dbReference type="InterPro" id="IPR036249">
    <property type="entry name" value="Thioredoxin-like_sf"/>
</dbReference>
<dbReference type="InterPro" id="IPR001853">
    <property type="entry name" value="DSBA-like_thioredoxin_dom"/>
</dbReference>
<dbReference type="OrthoDB" id="5244108at2"/>
<dbReference type="PANTHER" id="PTHR42943">
    <property type="entry name" value="GLUTATHIONE S-TRANSFERASE KAPPA"/>
    <property type="match status" value="1"/>
</dbReference>
<protein>
    <recommendedName>
        <fullName evidence="1">2-hydroxychromene-2-carboxylate isomerase</fullName>
        <ecNumber evidence="1">5.99.1.4</ecNumber>
    </recommendedName>
</protein>
<keyword evidence="5" id="KW-1185">Reference proteome</keyword>
<keyword evidence="1 4" id="KW-0413">Isomerase</keyword>
<dbReference type="PIRSF" id="PIRSF006386">
    <property type="entry name" value="HCCAis_GSTk"/>
    <property type="match status" value="1"/>
</dbReference>
<evidence type="ECO:0000313" key="5">
    <source>
        <dbReference type="Proteomes" id="UP000470384"/>
    </source>
</evidence>
<dbReference type="AlphaFoldDB" id="A0A845Q8W2"/>
<evidence type="ECO:0000256" key="2">
    <source>
        <dbReference type="PIRSR" id="PIRSR006386-1"/>
    </source>
</evidence>
<dbReference type="PANTHER" id="PTHR42943:SF2">
    <property type="entry name" value="GLUTATHIONE S-TRANSFERASE KAPPA 1"/>
    <property type="match status" value="1"/>
</dbReference>
<dbReference type="RefSeq" id="WP_160586632.1">
    <property type="nucleotide sequence ID" value="NZ_BMHN01000001.1"/>
</dbReference>
<evidence type="ECO:0000313" key="4">
    <source>
        <dbReference type="EMBL" id="NBG94546.1"/>
    </source>
</evidence>
<dbReference type="InterPro" id="IPR051924">
    <property type="entry name" value="GST_Kappa/NadH"/>
</dbReference>
<dbReference type="Proteomes" id="UP000470384">
    <property type="component" value="Unassembled WGS sequence"/>
</dbReference>
<dbReference type="InterPro" id="IPR014440">
    <property type="entry name" value="HCCAis_GSTk"/>
</dbReference>
<feature type="active site" description="Nucleophile" evidence="2">
    <location>
        <position position="14"/>
    </location>
</feature>
<dbReference type="GeneID" id="300653526"/>
<organism evidence="4 5">
    <name type="scientific">Pyruvatibacter mobilis</name>
    <dbReference type="NCBI Taxonomy" id="1712261"/>
    <lineage>
        <taxon>Bacteria</taxon>
        <taxon>Pseudomonadati</taxon>
        <taxon>Pseudomonadota</taxon>
        <taxon>Alphaproteobacteria</taxon>
        <taxon>Hyphomicrobiales</taxon>
        <taxon>Parvibaculaceae</taxon>
        <taxon>Pyruvatibacter</taxon>
    </lineage>
</organism>
<comment type="catalytic activity">
    <reaction evidence="1">
        <text>2-hydroxychromene-2-carboxylate = (3E)-4-(2-hydroxyphenyl)-2-oxobut-3-enoate</text>
        <dbReference type="Rhea" id="RHEA:27401"/>
        <dbReference type="ChEBI" id="CHEBI:59350"/>
        <dbReference type="ChEBI" id="CHEBI:59353"/>
        <dbReference type="EC" id="5.99.1.4"/>
    </reaction>
</comment>
<feature type="domain" description="DSBA-like thioredoxin" evidence="3">
    <location>
        <begin position="7"/>
        <end position="206"/>
    </location>
</feature>
<proteinExistence type="inferred from homology"/>
<name>A0A845Q8W2_9HYPH</name>
<dbReference type="GO" id="GO:0018845">
    <property type="term" value="F:2-hydroxychromene-2-carboxylate isomerase activity"/>
    <property type="evidence" value="ECO:0007669"/>
    <property type="project" value="UniProtKB-UniRule"/>
</dbReference>
<dbReference type="EC" id="5.99.1.4" evidence="1"/>